<dbReference type="GO" id="GO:0006233">
    <property type="term" value="P:dTDP biosynthetic process"/>
    <property type="evidence" value="ECO:0007669"/>
    <property type="project" value="InterPro"/>
</dbReference>
<dbReference type="InterPro" id="IPR018094">
    <property type="entry name" value="Thymidylate_kinase"/>
</dbReference>
<evidence type="ECO:0000256" key="7">
    <source>
        <dbReference type="ARBA" id="ARBA00022777"/>
    </source>
</evidence>
<protein>
    <recommendedName>
        <fullName evidence="3 12">Thymidylate kinase</fullName>
        <ecNumber evidence="2 12">2.7.4.9</ecNumber>
    </recommendedName>
    <alternativeName>
        <fullName evidence="9 12">dTMP kinase</fullName>
    </alternativeName>
</protein>
<keyword evidence="6 12" id="KW-0547">Nucleotide-binding</keyword>
<keyword evidence="5 12" id="KW-0545">Nucleotide biosynthesis</keyword>
<evidence type="ECO:0000256" key="10">
    <source>
        <dbReference type="ARBA" id="ARBA00048743"/>
    </source>
</evidence>
<evidence type="ECO:0000256" key="6">
    <source>
        <dbReference type="ARBA" id="ARBA00022741"/>
    </source>
</evidence>
<evidence type="ECO:0000256" key="4">
    <source>
        <dbReference type="ARBA" id="ARBA00022679"/>
    </source>
</evidence>
<reference evidence="14 15" key="1">
    <citation type="journal article" date="2014" name="Genome Announc.">
        <title>Complete genome sequence of Magnetospirillum gryphiswaldense MSR-1.</title>
        <authorList>
            <person name="Wang X."/>
            <person name="Wang Q."/>
            <person name="Zhang W."/>
            <person name="Wang Y."/>
            <person name="Li L."/>
            <person name="Wen T."/>
            <person name="Zhang T."/>
            <person name="Zhang Y."/>
            <person name="Xu J."/>
            <person name="Hu J."/>
            <person name="Li S."/>
            <person name="Liu L."/>
            <person name="Liu J."/>
            <person name="Jiang W."/>
            <person name="Tian J."/>
            <person name="Li Y."/>
            <person name="Schuler D."/>
            <person name="Wang L."/>
            <person name="Li J."/>
        </authorList>
    </citation>
    <scope>NUCLEOTIDE SEQUENCE [LARGE SCALE GENOMIC DNA]</scope>
    <source>
        <strain evidence="15">DSM 6361 / JCM 21280 / NBRC 15271 / MSR-1</strain>
    </source>
</reference>
<evidence type="ECO:0000256" key="8">
    <source>
        <dbReference type="ARBA" id="ARBA00022840"/>
    </source>
</evidence>
<dbReference type="PROSITE" id="PS01331">
    <property type="entry name" value="THYMIDYLATE_KINASE"/>
    <property type="match status" value="1"/>
</dbReference>
<organism evidence="14 15">
    <name type="scientific">Magnetospirillum gryphiswaldense (strain DSM 6361 / JCM 21280 / NBRC 15271 / MSR-1)</name>
    <dbReference type="NCBI Taxonomy" id="431944"/>
    <lineage>
        <taxon>Bacteria</taxon>
        <taxon>Pseudomonadati</taxon>
        <taxon>Pseudomonadota</taxon>
        <taxon>Alphaproteobacteria</taxon>
        <taxon>Rhodospirillales</taxon>
        <taxon>Rhodospirillaceae</taxon>
        <taxon>Magnetospirillum</taxon>
    </lineage>
</organism>
<dbReference type="GO" id="GO:0005524">
    <property type="term" value="F:ATP binding"/>
    <property type="evidence" value="ECO:0007669"/>
    <property type="project" value="UniProtKB-UniRule"/>
</dbReference>
<dbReference type="KEGG" id="mgy:MGMSRv2__1129"/>
<proteinExistence type="inferred from homology"/>
<dbReference type="Pfam" id="PF02223">
    <property type="entry name" value="Thymidylate_kin"/>
    <property type="match status" value="1"/>
</dbReference>
<dbReference type="PANTHER" id="PTHR10344">
    <property type="entry name" value="THYMIDYLATE KINASE"/>
    <property type="match status" value="1"/>
</dbReference>
<dbReference type="EMBL" id="HG794546">
    <property type="protein sequence ID" value="CDK98344.1"/>
    <property type="molecule type" value="Genomic_DNA"/>
</dbReference>
<dbReference type="SUPFAM" id="SSF52540">
    <property type="entry name" value="P-loop containing nucleoside triphosphate hydrolases"/>
    <property type="match status" value="1"/>
</dbReference>
<dbReference type="HOGENOM" id="CLU_049131_0_0_5"/>
<gene>
    <name evidence="12 14" type="primary">tmk</name>
    <name evidence="14" type="ordered locus">MGMSRv2__1129</name>
</gene>
<dbReference type="AlphaFoldDB" id="V6EYS2"/>
<evidence type="ECO:0000256" key="2">
    <source>
        <dbReference type="ARBA" id="ARBA00012980"/>
    </source>
</evidence>
<keyword evidence="7 12" id="KW-0418">Kinase</keyword>
<dbReference type="HAMAP" id="MF_00165">
    <property type="entry name" value="Thymidylate_kinase"/>
    <property type="match status" value="1"/>
</dbReference>
<dbReference type="InterPro" id="IPR039430">
    <property type="entry name" value="Thymidylate_kin-like_dom"/>
</dbReference>
<dbReference type="GO" id="GO:0004798">
    <property type="term" value="F:dTMP kinase activity"/>
    <property type="evidence" value="ECO:0007669"/>
    <property type="project" value="UniProtKB-UniRule"/>
</dbReference>
<dbReference type="GO" id="GO:0005829">
    <property type="term" value="C:cytosol"/>
    <property type="evidence" value="ECO:0007669"/>
    <property type="project" value="TreeGrafter"/>
</dbReference>
<dbReference type="STRING" id="1430440.MGMSRv2__1129"/>
<accession>V6EYS2</accession>
<dbReference type="Gene3D" id="3.40.50.300">
    <property type="entry name" value="P-loop containing nucleotide triphosphate hydrolases"/>
    <property type="match status" value="1"/>
</dbReference>
<keyword evidence="8 12" id="KW-0067">ATP-binding</keyword>
<evidence type="ECO:0000256" key="5">
    <source>
        <dbReference type="ARBA" id="ARBA00022727"/>
    </source>
</evidence>
<evidence type="ECO:0000256" key="9">
    <source>
        <dbReference type="ARBA" id="ARBA00029962"/>
    </source>
</evidence>
<dbReference type="Proteomes" id="UP000018922">
    <property type="component" value="Chromosome I"/>
</dbReference>
<dbReference type="FunFam" id="3.40.50.300:FF:000225">
    <property type="entry name" value="Thymidylate kinase"/>
    <property type="match status" value="1"/>
</dbReference>
<evidence type="ECO:0000313" key="15">
    <source>
        <dbReference type="Proteomes" id="UP000018922"/>
    </source>
</evidence>
<dbReference type="InterPro" id="IPR018095">
    <property type="entry name" value="Thymidylate_kin_CS"/>
</dbReference>
<evidence type="ECO:0000256" key="12">
    <source>
        <dbReference type="HAMAP-Rule" id="MF_00165"/>
    </source>
</evidence>
<comment type="function">
    <text evidence="11 12">Phosphorylation of dTMP to form dTDP in both de novo and salvage pathways of dTTP synthesis.</text>
</comment>
<name>V6EYS2_MAGGM</name>
<keyword evidence="15" id="KW-1185">Reference proteome</keyword>
<comment type="similarity">
    <text evidence="1 12">Belongs to the thymidylate kinase family.</text>
</comment>
<evidence type="ECO:0000256" key="3">
    <source>
        <dbReference type="ARBA" id="ARBA00017144"/>
    </source>
</evidence>
<feature type="binding site" evidence="12">
    <location>
        <begin position="11"/>
        <end position="18"/>
    </location>
    <ligand>
        <name>ATP</name>
        <dbReference type="ChEBI" id="CHEBI:30616"/>
    </ligand>
</feature>
<dbReference type="GO" id="GO:0006227">
    <property type="term" value="P:dUDP biosynthetic process"/>
    <property type="evidence" value="ECO:0007669"/>
    <property type="project" value="TreeGrafter"/>
</dbReference>
<dbReference type="NCBIfam" id="TIGR00041">
    <property type="entry name" value="DTMP_kinase"/>
    <property type="match status" value="1"/>
</dbReference>
<dbReference type="eggNOG" id="COG0125">
    <property type="taxonomic scope" value="Bacteria"/>
</dbReference>
<feature type="domain" description="Thymidylate kinase-like" evidence="13">
    <location>
        <begin position="9"/>
        <end position="199"/>
    </location>
</feature>
<comment type="catalytic activity">
    <reaction evidence="10 12">
        <text>dTMP + ATP = dTDP + ADP</text>
        <dbReference type="Rhea" id="RHEA:13517"/>
        <dbReference type="ChEBI" id="CHEBI:30616"/>
        <dbReference type="ChEBI" id="CHEBI:58369"/>
        <dbReference type="ChEBI" id="CHEBI:63528"/>
        <dbReference type="ChEBI" id="CHEBI:456216"/>
        <dbReference type="EC" id="2.7.4.9"/>
    </reaction>
</comment>
<dbReference type="InterPro" id="IPR027417">
    <property type="entry name" value="P-loop_NTPase"/>
</dbReference>
<dbReference type="PANTHER" id="PTHR10344:SF4">
    <property type="entry name" value="UMP-CMP KINASE 2, MITOCHONDRIAL"/>
    <property type="match status" value="1"/>
</dbReference>
<evidence type="ECO:0000256" key="1">
    <source>
        <dbReference type="ARBA" id="ARBA00009776"/>
    </source>
</evidence>
<evidence type="ECO:0000256" key="11">
    <source>
        <dbReference type="ARBA" id="ARBA00057735"/>
    </source>
</evidence>
<sequence length="211" mass="23317">MTDGRFITFEGGEGAGKSTQVRLLVESLRGRKREVVLTREPGGADGAEAIRTLLVSGAVDRWDARTEALLHSAARRDHLVKTVWPALERGAWVICDRFADSTLAYQGYGHGLDRALIEQLVEVTMGRFRPDLTLILDLPVEEGLRRAGGRGGAEDRYERMGLDFHQRLRQGFLAIATAEPRRCAVIDAARPPETVHQDILAAITTRLDFSA</sequence>
<evidence type="ECO:0000313" key="14">
    <source>
        <dbReference type="EMBL" id="CDK98344.1"/>
    </source>
</evidence>
<dbReference type="EC" id="2.7.4.9" evidence="2 12"/>
<evidence type="ECO:0000259" key="13">
    <source>
        <dbReference type="Pfam" id="PF02223"/>
    </source>
</evidence>
<dbReference type="GO" id="GO:0006235">
    <property type="term" value="P:dTTP biosynthetic process"/>
    <property type="evidence" value="ECO:0007669"/>
    <property type="project" value="UniProtKB-UniRule"/>
</dbReference>
<dbReference type="CDD" id="cd01672">
    <property type="entry name" value="TMPK"/>
    <property type="match status" value="1"/>
</dbReference>
<keyword evidence="4 12" id="KW-0808">Transferase</keyword>